<comment type="caution">
    <text evidence="15">The sequence shown here is derived from an EMBL/GenBank/DDBJ whole genome shotgun (WGS) entry which is preliminary data.</text>
</comment>
<dbReference type="SUPFAM" id="SSF53244">
    <property type="entry name" value="MurD-like peptide ligases, peptide-binding domain"/>
    <property type="match status" value="1"/>
</dbReference>
<keyword evidence="4 10" id="KW-0547">Nucleotide-binding</keyword>
<dbReference type="EMBL" id="BDJK01000006">
    <property type="protein sequence ID" value="GAV21771.1"/>
    <property type="molecule type" value="Genomic_DNA"/>
</dbReference>
<comment type="function">
    <text evidence="10 11">Involved in cell wall formation. Catalyzes the final step in the synthesis of UDP-N-acetylmuramoyl-pentapeptide, the precursor of murein.</text>
</comment>
<dbReference type="InterPro" id="IPR004101">
    <property type="entry name" value="Mur_ligase_C"/>
</dbReference>
<evidence type="ECO:0000256" key="10">
    <source>
        <dbReference type="HAMAP-Rule" id="MF_02019"/>
    </source>
</evidence>
<evidence type="ECO:0000256" key="5">
    <source>
        <dbReference type="ARBA" id="ARBA00022840"/>
    </source>
</evidence>
<feature type="domain" description="Mur ligase central" evidence="14">
    <location>
        <begin position="105"/>
        <end position="288"/>
    </location>
</feature>
<keyword evidence="5 10" id="KW-0067">ATP-binding</keyword>
<keyword evidence="9 10" id="KW-0961">Cell wall biogenesis/degradation</keyword>
<evidence type="ECO:0000256" key="8">
    <source>
        <dbReference type="ARBA" id="ARBA00023306"/>
    </source>
</evidence>
<dbReference type="SUPFAM" id="SSF53623">
    <property type="entry name" value="MurD-like peptide ligases, catalytic domain"/>
    <property type="match status" value="1"/>
</dbReference>
<keyword evidence="16" id="KW-1185">Reference proteome</keyword>
<dbReference type="Pfam" id="PF08245">
    <property type="entry name" value="Mur_ligase_M"/>
    <property type="match status" value="1"/>
</dbReference>
<dbReference type="SUPFAM" id="SSF63418">
    <property type="entry name" value="MurE/MurF N-terminal domain"/>
    <property type="match status" value="1"/>
</dbReference>
<comment type="pathway">
    <text evidence="10 11">Cell wall biogenesis; peptidoglycan biosynthesis.</text>
</comment>
<evidence type="ECO:0000256" key="1">
    <source>
        <dbReference type="ARBA" id="ARBA00022490"/>
    </source>
</evidence>
<dbReference type="GO" id="GO:0009252">
    <property type="term" value="P:peptidoglycan biosynthetic process"/>
    <property type="evidence" value="ECO:0007669"/>
    <property type="project" value="UniProtKB-UniRule"/>
</dbReference>
<keyword evidence="7 10" id="KW-0573">Peptidoglycan synthesis</keyword>
<keyword evidence="1 10" id="KW-0963">Cytoplasm</keyword>
<reference evidence="16" key="1">
    <citation type="submission" date="2016-12" db="EMBL/GenBank/DDBJ databases">
        <title>Draft Genome Sequences od Carboxydothermus pertinax and islandicus, Hydrogenogenic Carboxydotrophic Bacteria.</title>
        <authorList>
            <person name="Fukuyama Y."/>
            <person name="Ohmae K."/>
            <person name="Yoneda Y."/>
            <person name="Yoshida T."/>
            <person name="Sako Y."/>
        </authorList>
    </citation>
    <scope>NUCLEOTIDE SEQUENCE [LARGE SCALE GENOMIC DNA]</scope>
    <source>
        <strain evidence="16">Ug1</strain>
    </source>
</reference>
<evidence type="ECO:0000256" key="6">
    <source>
        <dbReference type="ARBA" id="ARBA00022960"/>
    </source>
</evidence>
<dbReference type="GO" id="GO:0047480">
    <property type="term" value="F:UDP-N-acetylmuramoyl-tripeptide-D-alanyl-D-alanine ligase activity"/>
    <property type="evidence" value="ECO:0007669"/>
    <property type="project" value="UniProtKB-UniRule"/>
</dbReference>
<dbReference type="GO" id="GO:0005524">
    <property type="term" value="F:ATP binding"/>
    <property type="evidence" value="ECO:0007669"/>
    <property type="project" value="UniProtKB-UniRule"/>
</dbReference>
<proteinExistence type="inferred from homology"/>
<dbReference type="InterPro" id="IPR036565">
    <property type="entry name" value="Mur-like_cat_sf"/>
</dbReference>
<dbReference type="Pfam" id="PF02875">
    <property type="entry name" value="Mur_ligase_C"/>
    <property type="match status" value="1"/>
</dbReference>
<keyword evidence="6 10" id="KW-0133">Cell shape</keyword>
<accession>A0A1L8CS74</accession>
<dbReference type="Gene3D" id="3.90.190.20">
    <property type="entry name" value="Mur ligase, C-terminal domain"/>
    <property type="match status" value="1"/>
</dbReference>
<evidence type="ECO:0000256" key="7">
    <source>
        <dbReference type="ARBA" id="ARBA00022984"/>
    </source>
</evidence>
<comment type="subcellular location">
    <subcellularLocation>
        <location evidence="10 11">Cytoplasm</location>
    </subcellularLocation>
</comment>
<keyword evidence="8 10" id="KW-0131">Cell cycle</keyword>
<evidence type="ECO:0000313" key="15">
    <source>
        <dbReference type="EMBL" id="GAV21771.1"/>
    </source>
</evidence>
<comment type="catalytic activity">
    <reaction evidence="10 11">
        <text>D-alanyl-D-alanine + UDP-N-acetyl-alpha-D-muramoyl-L-alanyl-gamma-D-glutamyl-meso-2,6-diaminopimelate + ATP = UDP-N-acetyl-alpha-D-muramoyl-L-alanyl-gamma-D-glutamyl-meso-2,6-diaminopimeloyl-D-alanyl-D-alanine + ADP + phosphate + H(+)</text>
        <dbReference type="Rhea" id="RHEA:28374"/>
        <dbReference type="ChEBI" id="CHEBI:15378"/>
        <dbReference type="ChEBI" id="CHEBI:30616"/>
        <dbReference type="ChEBI" id="CHEBI:43474"/>
        <dbReference type="ChEBI" id="CHEBI:57822"/>
        <dbReference type="ChEBI" id="CHEBI:61386"/>
        <dbReference type="ChEBI" id="CHEBI:83905"/>
        <dbReference type="ChEBI" id="CHEBI:456216"/>
        <dbReference type="EC" id="6.3.2.10"/>
    </reaction>
</comment>
<organism evidence="15 16">
    <name type="scientific">Carboxydothermus pertinax</name>
    <dbReference type="NCBI Taxonomy" id="870242"/>
    <lineage>
        <taxon>Bacteria</taxon>
        <taxon>Bacillati</taxon>
        <taxon>Bacillota</taxon>
        <taxon>Clostridia</taxon>
        <taxon>Thermoanaerobacterales</taxon>
        <taxon>Thermoanaerobacteraceae</taxon>
        <taxon>Carboxydothermus</taxon>
    </lineage>
</organism>
<feature type="binding site" evidence="10">
    <location>
        <begin position="107"/>
        <end position="113"/>
    </location>
    <ligand>
        <name>ATP</name>
        <dbReference type="ChEBI" id="CHEBI:30616"/>
    </ligand>
</feature>
<evidence type="ECO:0000256" key="2">
    <source>
        <dbReference type="ARBA" id="ARBA00022598"/>
    </source>
</evidence>
<gene>
    <name evidence="10" type="primary">murF</name>
    <name evidence="15" type="ORF">cpu_02810</name>
</gene>
<name>A0A1L8CS74_9THEO</name>
<dbReference type="NCBIfam" id="TIGR01143">
    <property type="entry name" value="murF"/>
    <property type="match status" value="1"/>
</dbReference>
<evidence type="ECO:0000259" key="13">
    <source>
        <dbReference type="Pfam" id="PF02875"/>
    </source>
</evidence>
<dbReference type="STRING" id="870242.cpu_02810"/>
<dbReference type="InterPro" id="IPR000713">
    <property type="entry name" value="Mur_ligase_N"/>
</dbReference>
<protein>
    <recommendedName>
        <fullName evidence="10 11">UDP-N-acetylmuramoyl-tripeptide--D-alanyl-D-alanine ligase</fullName>
        <ecNumber evidence="10 11">6.3.2.10</ecNumber>
    </recommendedName>
    <alternativeName>
        <fullName evidence="10">D-alanyl-D-alanine-adding enzyme</fullName>
    </alternativeName>
</protein>
<feature type="domain" description="Mur ligase C-terminal" evidence="13">
    <location>
        <begin position="311"/>
        <end position="437"/>
    </location>
</feature>
<dbReference type="Gene3D" id="3.40.1390.10">
    <property type="entry name" value="MurE/MurF, N-terminal domain"/>
    <property type="match status" value="1"/>
</dbReference>
<dbReference type="AlphaFoldDB" id="A0A1L8CS74"/>
<dbReference type="InterPro" id="IPR036615">
    <property type="entry name" value="Mur_ligase_C_dom_sf"/>
</dbReference>
<dbReference type="EC" id="6.3.2.10" evidence="10 11"/>
<evidence type="ECO:0000259" key="14">
    <source>
        <dbReference type="Pfam" id="PF08245"/>
    </source>
</evidence>
<dbReference type="PANTHER" id="PTHR43024:SF1">
    <property type="entry name" value="UDP-N-ACETYLMURAMOYL-TRIPEPTIDE--D-ALANYL-D-ALANINE LIGASE"/>
    <property type="match status" value="1"/>
</dbReference>
<evidence type="ECO:0000256" key="4">
    <source>
        <dbReference type="ARBA" id="ARBA00022741"/>
    </source>
</evidence>
<evidence type="ECO:0000256" key="11">
    <source>
        <dbReference type="RuleBase" id="RU004136"/>
    </source>
</evidence>
<evidence type="ECO:0000313" key="16">
    <source>
        <dbReference type="Proteomes" id="UP000187485"/>
    </source>
</evidence>
<keyword evidence="2 10" id="KW-0436">Ligase</keyword>
<evidence type="ECO:0000259" key="12">
    <source>
        <dbReference type="Pfam" id="PF01225"/>
    </source>
</evidence>
<dbReference type="PANTHER" id="PTHR43024">
    <property type="entry name" value="UDP-N-ACETYLMURAMOYL-TRIPEPTIDE--D-ALANYL-D-ALANINE LIGASE"/>
    <property type="match status" value="1"/>
</dbReference>
<dbReference type="RefSeq" id="WP_075858224.1">
    <property type="nucleotide sequence ID" value="NZ_BDJK01000006.1"/>
</dbReference>
<dbReference type="Pfam" id="PF01225">
    <property type="entry name" value="Mur_ligase"/>
    <property type="match status" value="1"/>
</dbReference>
<dbReference type="GO" id="GO:0008766">
    <property type="term" value="F:UDP-N-acetylmuramoylalanyl-D-glutamyl-2,6-diaminopimelate-D-alanyl-D-alanine ligase activity"/>
    <property type="evidence" value="ECO:0007669"/>
    <property type="project" value="RHEA"/>
</dbReference>
<keyword evidence="3 10" id="KW-0132">Cell division</keyword>
<dbReference type="Proteomes" id="UP000187485">
    <property type="component" value="Unassembled WGS sequence"/>
</dbReference>
<feature type="domain" description="Mur ligase N-terminal catalytic" evidence="12">
    <location>
        <begin position="26"/>
        <end position="99"/>
    </location>
</feature>
<dbReference type="InterPro" id="IPR035911">
    <property type="entry name" value="MurE/MurF_N"/>
</dbReference>
<dbReference type="HAMAP" id="MF_02019">
    <property type="entry name" value="MurF"/>
    <property type="match status" value="1"/>
</dbReference>
<dbReference type="GO" id="GO:0071555">
    <property type="term" value="P:cell wall organization"/>
    <property type="evidence" value="ECO:0007669"/>
    <property type="project" value="UniProtKB-KW"/>
</dbReference>
<dbReference type="Gene3D" id="3.40.1190.10">
    <property type="entry name" value="Mur-like, catalytic domain"/>
    <property type="match status" value="1"/>
</dbReference>
<dbReference type="GO" id="GO:0008360">
    <property type="term" value="P:regulation of cell shape"/>
    <property type="evidence" value="ECO:0007669"/>
    <property type="project" value="UniProtKB-KW"/>
</dbReference>
<evidence type="ECO:0000256" key="3">
    <source>
        <dbReference type="ARBA" id="ARBA00022618"/>
    </source>
</evidence>
<dbReference type="GO" id="GO:0051301">
    <property type="term" value="P:cell division"/>
    <property type="evidence" value="ECO:0007669"/>
    <property type="project" value="UniProtKB-KW"/>
</dbReference>
<comment type="similarity">
    <text evidence="10">Belongs to the MurCDEF family. MurF subfamily.</text>
</comment>
<dbReference type="GO" id="GO:0005737">
    <property type="term" value="C:cytoplasm"/>
    <property type="evidence" value="ECO:0007669"/>
    <property type="project" value="UniProtKB-SubCell"/>
</dbReference>
<sequence length="458" mass="50374">MKKLLGSIIAKVTGGVLFGNDRIFTRVSTDTRTIEPGALFVALIGEKRDGHEFVYDAVAKGAGGVLVNRPFAQEITQIVVKDTFRALQDLALYNRKELGLKVIGITGSNGKTTTKDMVRAVLRQKYSVLATEKNFNNELGVPLTLLSFDETTEIGVVEMGMRGSGEIEALCQIARPDIGIITNIGEAHIELLKSRKNIALAKSELIKNLPQDGVAIINGDSPHLKEIVFKYPVKKYFFGQKSGDLYIKKFIQGEQGLKFTTGGLIEEEFFLPLYGVHNAVNALAAILTGLNFGLTPLVIKEGLKNVELTGMRLELKTLGNLTIIKDYYNASPTSMEAALNVLVKISNKGRKIAVLGEMYELGDYETLGHRQVGEVAARLGVDYLVTVGPKAREIARGAQEQGMPTKNTRHFDSKFDAANFLMTFLKPEDALLLKASRGMKFEELYEIIERGWKSNGNN</sequence>
<evidence type="ECO:0000256" key="9">
    <source>
        <dbReference type="ARBA" id="ARBA00023316"/>
    </source>
</evidence>
<dbReference type="InterPro" id="IPR005863">
    <property type="entry name" value="UDP-N-AcMur_synth"/>
</dbReference>
<dbReference type="UniPathway" id="UPA00219"/>
<dbReference type="OrthoDB" id="9801978at2"/>
<dbReference type="InterPro" id="IPR013221">
    <property type="entry name" value="Mur_ligase_cen"/>
</dbReference>
<dbReference type="InterPro" id="IPR051046">
    <property type="entry name" value="MurCDEF_CellWall_CoF430Synth"/>
</dbReference>